<feature type="region of interest" description="Disordered" evidence="1">
    <location>
        <begin position="215"/>
        <end position="328"/>
    </location>
</feature>
<feature type="compositionally biased region" description="Basic residues" evidence="1">
    <location>
        <begin position="219"/>
        <end position="235"/>
    </location>
</feature>
<name>A0A9W7EI25_9STRA</name>
<evidence type="ECO:0000313" key="2">
    <source>
        <dbReference type="EMBL" id="GMH77608.1"/>
    </source>
</evidence>
<feature type="region of interest" description="Disordered" evidence="1">
    <location>
        <begin position="147"/>
        <end position="183"/>
    </location>
</feature>
<protein>
    <submittedName>
        <fullName evidence="2">Uncharacterized protein</fullName>
    </submittedName>
</protein>
<gene>
    <name evidence="2" type="ORF">TrRE_jg9762</name>
</gene>
<evidence type="ECO:0000313" key="3">
    <source>
        <dbReference type="Proteomes" id="UP001165082"/>
    </source>
</evidence>
<dbReference type="Proteomes" id="UP001165082">
    <property type="component" value="Unassembled WGS sequence"/>
</dbReference>
<proteinExistence type="predicted"/>
<sequence length="471" mass="49732">MSAHKELSDLFPPSTLTSMAYMVGSSPAPLTSFLDHDDVGIGEKLLFLLHRFNALDTLIVCTREVHRCIIPESLGVRKFKFAVVCAKLALEYHFSVLDPTGVTSGSMLGGGSVVAGPSWLAGGNESVGTMDDSGSFGFRHMRVGENGSVGVSEPSITTMKEGGSKPGEEGFGSSTGKGAQGDAGARVSLVPHTSTLSDLALPTVKKMEKLGEVNNFRNRTPRGGRKVGGNRRGKVGRNSGRSGGRNTLIAEGGDDGEGMEEGGSVGSNSATRRTESEFTVGSWGGEDDDADNPMVPGIEDTLESYSPGKPGVLSASSGGKGGSSERRKNPYFVLGKKAKNSLKAMRRGNVVVCTVFQCVCALFEGKSMLNGDWFDVRDYVVKLDFNELFKGGNKGVGATNTNNTIPQDRVGAVRRKLRMMGMEVRDIRRVNGVAADVVEWIVEVCGFREEEFRRGGGSRAGSGGGLALAVG</sequence>
<evidence type="ECO:0000256" key="1">
    <source>
        <dbReference type="SAM" id="MobiDB-lite"/>
    </source>
</evidence>
<comment type="caution">
    <text evidence="2">The sequence shown here is derived from an EMBL/GenBank/DDBJ whole genome shotgun (WGS) entry which is preliminary data.</text>
</comment>
<accession>A0A9W7EI25</accession>
<dbReference type="AlphaFoldDB" id="A0A9W7EI25"/>
<keyword evidence="3" id="KW-1185">Reference proteome</keyword>
<dbReference type="OrthoDB" id="10456175at2759"/>
<reference evidence="2" key="1">
    <citation type="submission" date="2022-07" db="EMBL/GenBank/DDBJ databases">
        <title>Genome analysis of Parmales, a sister group of diatoms, reveals the evolutionary specialization of diatoms from phago-mixotrophs to photoautotrophs.</title>
        <authorList>
            <person name="Ban H."/>
            <person name="Sato S."/>
            <person name="Yoshikawa S."/>
            <person name="Kazumasa Y."/>
            <person name="Nakamura Y."/>
            <person name="Ichinomiya M."/>
            <person name="Saitoh K."/>
            <person name="Sato N."/>
            <person name="Blanc-Mathieu R."/>
            <person name="Endo H."/>
            <person name="Kuwata A."/>
            <person name="Ogata H."/>
        </authorList>
    </citation>
    <scope>NUCLEOTIDE SEQUENCE</scope>
</reference>
<organism evidence="2 3">
    <name type="scientific">Triparma retinervis</name>
    <dbReference type="NCBI Taxonomy" id="2557542"/>
    <lineage>
        <taxon>Eukaryota</taxon>
        <taxon>Sar</taxon>
        <taxon>Stramenopiles</taxon>
        <taxon>Ochrophyta</taxon>
        <taxon>Bolidophyceae</taxon>
        <taxon>Parmales</taxon>
        <taxon>Triparmaceae</taxon>
        <taxon>Triparma</taxon>
    </lineage>
</organism>
<dbReference type="EMBL" id="BRXZ01001741">
    <property type="protein sequence ID" value="GMH77608.1"/>
    <property type="molecule type" value="Genomic_DNA"/>
</dbReference>
<feature type="compositionally biased region" description="Gly residues" evidence="1">
    <location>
        <begin position="169"/>
        <end position="181"/>
    </location>
</feature>